<dbReference type="AlphaFoldDB" id="A0A2R6X454"/>
<dbReference type="PROSITE" id="PS51257">
    <property type="entry name" value="PROKAR_LIPOPROTEIN"/>
    <property type="match status" value="1"/>
</dbReference>
<accession>A0A2R6X454</accession>
<reference evidence="2" key="1">
    <citation type="journal article" date="2017" name="Cell">
        <title>Insights into land plant evolution garnered from the Marchantia polymorpha genome.</title>
        <authorList>
            <person name="Bowman J.L."/>
            <person name="Kohchi T."/>
            <person name="Yamato K.T."/>
            <person name="Jenkins J."/>
            <person name="Shu S."/>
            <person name="Ishizaki K."/>
            <person name="Yamaoka S."/>
            <person name="Nishihama R."/>
            <person name="Nakamura Y."/>
            <person name="Berger F."/>
            <person name="Adam C."/>
            <person name="Aki S.S."/>
            <person name="Althoff F."/>
            <person name="Araki T."/>
            <person name="Arteaga-Vazquez M.A."/>
            <person name="Balasubrmanian S."/>
            <person name="Barry K."/>
            <person name="Bauer D."/>
            <person name="Boehm C.R."/>
            <person name="Briginshaw L."/>
            <person name="Caballero-Perez J."/>
            <person name="Catarino B."/>
            <person name="Chen F."/>
            <person name="Chiyoda S."/>
            <person name="Chovatia M."/>
            <person name="Davies K.M."/>
            <person name="Delmans M."/>
            <person name="Demura T."/>
            <person name="Dierschke T."/>
            <person name="Dolan L."/>
            <person name="Dorantes-Acosta A.E."/>
            <person name="Eklund D.M."/>
            <person name="Florent S.N."/>
            <person name="Flores-Sandoval E."/>
            <person name="Fujiyama A."/>
            <person name="Fukuzawa H."/>
            <person name="Galik B."/>
            <person name="Grimanelli D."/>
            <person name="Grimwood J."/>
            <person name="Grossniklaus U."/>
            <person name="Hamada T."/>
            <person name="Haseloff J."/>
            <person name="Hetherington A.J."/>
            <person name="Higo A."/>
            <person name="Hirakawa Y."/>
            <person name="Hundley H.N."/>
            <person name="Ikeda Y."/>
            <person name="Inoue K."/>
            <person name="Inoue S.I."/>
            <person name="Ishida S."/>
            <person name="Jia Q."/>
            <person name="Kakita M."/>
            <person name="Kanazawa T."/>
            <person name="Kawai Y."/>
            <person name="Kawashima T."/>
            <person name="Kennedy M."/>
            <person name="Kinose K."/>
            <person name="Kinoshita T."/>
            <person name="Kohara Y."/>
            <person name="Koide E."/>
            <person name="Komatsu K."/>
            <person name="Kopischke S."/>
            <person name="Kubo M."/>
            <person name="Kyozuka J."/>
            <person name="Lagercrantz U."/>
            <person name="Lin S.S."/>
            <person name="Lindquist E."/>
            <person name="Lipzen A.M."/>
            <person name="Lu C.W."/>
            <person name="De Luna E."/>
            <person name="Martienssen R.A."/>
            <person name="Minamino N."/>
            <person name="Mizutani M."/>
            <person name="Mizutani M."/>
            <person name="Mochizuki N."/>
            <person name="Monte I."/>
            <person name="Mosher R."/>
            <person name="Nagasaki H."/>
            <person name="Nakagami H."/>
            <person name="Naramoto S."/>
            <person name="Nishitani K."/>
            <person name="Ohtani M."/>
            <person name="Okamoto T."/>
            <person name="Okumura M."/>
            <person name="Phillips J."/>
            <person name="Pollak B."/>
            <person name="Reinders A."/>
            <person name="Rovekamp M."/>
            <person name="Sano R."/>
            <person name="Sawa S."/>
            <person name="Schmid M.W."/>
            <person name="Shirakawa M."/>
            <person name="Solano R."/>
            <person name="Spunde A."/>
            <person name="Suetsugu N."/>
            <person name="Sugano S."/>
            <person name="Sugiyama A."/>
            <person name="Sun R."/>
            <person name="Suzuki Y."/>
            <person name="Takenaka M."/>
            <person name="Takezawa D."/>
            <person name="Tomogane H."/>
            <person name="Tsuzuki M."/>
            <person name="Ueda T."/>
            <person name="Umeda M."/>
            <person name="Ward J.M."/>
            <person name="Watanabe Y."/>
            <person name="Yazaki K."/>
            <person name="Yokoyama R."/>
            <person name="Yoshitake Y."/>
            <person name="Yotsui I."/>
            <person name="Zachgo S."/>
            <person name="Schmutz J."/>
        </authorList>
    </citation>
    <scope>NUCLEOTIDE SEQUENCE [LARGE SCALE GENOMIC DNA]</scope>
    <source>
        <strain evidence="2">Tak-1</strain>
    </source>
</reference>
<proteinExistence type="predicted"/>
<dbReference type="Gramene" id="Mp3g11270.1">
    <property type="protein sequence ID" value="Mp3g11270.1.cds"/>
    <property type="gene ID" value="Mp3g11270"/>
</dbReference>
<dbReference type="EMBL" id="KZ772709">
    <property type="protein sequence ID" value="PTQ40891.1"/>
    <property type="molecule type" value="Genomic_DNA"/>
</dbReference>
<evidence type="ECO:0000313" key="1">
    <source>
        <dbReference type="EMBL" id="PTQ40891.1"/>
    </source>
</evidence>
<name>A0A2R6X454_MARPO</name>
<organism evidence="1 2">
    <name type="scientific">Marchantia polymorpha</name>
    <name type="common">Common liverwort</name>
    <name type="synonym">Marchantia aquatica</name>
    <dbReference type="NCBI Taxonomy" id="3197"/>
    <lineage>
        <taxon>Eukaryota</taxon>
        <taxon>Viridiplantae</taxon>
        <taxon>Streptophyta</taxon>
        <taxon>Embryophyta</taxon>
        <taxon>Marchantiophyta</taxon>
        <taxon>Marchantiopsida</taxon>
        <taxon>Marchantiidae</taxon>
        <taxon>Marchantiales</taxon>
        <taxon>Marchantiaceae</taxon>
        <taxon>Marchantia</taxon>
    </lineage>
</organism>
<dbReference type="Proteomes" id="UP000244005">
    <property type="component" value="Unassembled WGS sequence"/>
</dbReference>
<gene>
    <name evidence="1" type="ORF">MARPO_0037s0070</name>
</gene>
<keyword evidence="2" id="KW-1185">Reference proteome</keyword>
<sequence length="115" mass="13335">MVKCLLRIPLPSSQGNAVGIGACERAKAPGRIMPKTEEKFTFQFNSRFHFQPAKRMEWSMNLDSCEVKTFWNVGPYIVYKGRHRKSCILHVTITVFGQHWLDRTKVIHRKLEVAC</sequence>
<evidence type="ECO:0000313" key="2">
    <source>
        <dbReference type="Proteomes" id="UP000244005"/>
    </source>
</evidence>
<protein>
    <submittedName>
        <fullName evidence="1">Uncharacterized protein</fullName>
    </submittedName>
</protein>